<evidence type="ECO:0000256" key="6">
    <source>
        <dbReference type="ARBA" id="ARBA00022777"/>
    </source>
</evidence>
<dbReference type="InterPro" id="IPR000890">
    <property type="entry name" value="Aliphatic_acid_kin_short-chain"/>
</dbReference>
<dbReference type="PROSITE" id="PS01076">
    <property type="entry name" value="ACETATE_KINASE_2"/>
    <property type="match status" value="1"/>
</dbReference>
<feature type="active site" description="Proton donor/acceptor" evidence="9">
    <location>
        <position position="149"/>
    </location>
</feature>
<dbReference type="PANTHER" id="PTHR21060">
    <property type="entry name" value="ACETATE KINASE"/>
    <property type="match status" value="1"/>
</dbReference>
<evidence type="ECO:0000256" key="4">
    <source>
        <dbReference type="ARBA" id="ARBA00022723"/>
    </source>
</evidence>
<evidence type="ECO:0000256" key="10">
    <source>
        <dbReference type="RuleBase" id="RU003835"/>
    </source>
</evidence>
<dbReference type="Pfam" id="PF00871">
    <property type="entry name" value="Acetate_kinase"/>
    <property type="match status" value="1"/>
</dbReference>
<dbReference type="EMBL" id="SZVO01000006">
    <property type="protein sequence ID" value="TKT91734.1"/>
    <property type="molecule type" value="Genomic_DNA"/>
</dbReference>
<dbReference type="PRINTS" id="PR00471">
    <property type="entry name" value="ACETATEKNASE"/>
</dbReference>
<evidence type="ECO:0000256" key="7">
    <source>
        <dbReference type="ARBA" id="ARBA00022840"/>
    </source>
</evidence>
<feature type="binding site" evidence="9">
    <location>
        <begin position="283"/>
        <end position="285"/>
    </location>
    <ligand>
        <name>ATP</name>
        <dbReference type="ChEBI" id="CHEBI:30616"/>
    </ligand>
</feature>
<comment type="similarity">
    <text evidence="1 9 10">Belongs to the acetokinase family.</text>
</comment>
<dbReference type="UniPathway" id="UPA00340">
    <property type="reaction ID" value="UER00458"/>
</dbReference>
<evidence type="ECO:0000256" key="2">
    <source>
        <dbReference type="ARBA" id="ARBA00022490"/>
    </source>
</evidence>
<proteinExistence type="inferred from homology"/>
<name>A0A4U6DBL9_9BACT</name>
<dbReference type="EC" id="2.7.2.1" evidence="9"/>
<dbReference type="GO" id="GO:0006085">
    <property type="term" value="P:acetyl-CoA biosynthetic process"/>
    <property type="evidence" value="ECO:0007669"/>
    <property type="project" value="UniProtKB-UniRule"/>
</dbReference>
<keyword evidence="3 9" id="KW-0808">Transferase</keyword>
<evidence type="ECO:0000313" key="12">
    <source>
        <dbReference type="Proteomes" id="UP000304900"/>
    </source>
</evidence>
<evidence type="ECO:0000256" key="8">
    <source>
        <dbReference type="ARBA" id="ARBA00022842"/>
    </source>
</evidence>
<comment type="subcellular location">
    <subcellularLocation>
        <location evidence="9">Cytoplasm</location>
    </subcellularLocation>
</comment>
<feature type="binding site" evidence="9">
    <location>
        <position position="381"/>
    </location>
    <ligand>
        <name>Mg(2+)</name>
        <dbReference type="ChEBI" id="CHEBI:18420"/>
    </ligand>
</feature>
<evidence type="ECO:0000256" key="1">
    <source>
        <dbReference type="ARBA" id="ARBA00008748"/>
    </source>
</evidence>
<dbReference type="GO" id="GO:0005524">
    <property type="term" value="F:ATP binding"/>
    <property type="evidence" value="ECO:0007669"/>
    <property type="project" value="UniProtKB-KW"/>
</dbReference>
<dbReference type="GO" id="GO:0000287">
    <property type="term" value="F:magnesium ion binding"/>
    <property type="evidence" value="ECO:0007669"/>
    <property type="project" value="UniProtKB-UniRule"/>
</dbReference>
<comment type="subunit">
    <text evidence="9">Homodimer.</text>
</comment>
<feature type="site" description="Transition state stabilizer" evidence="9">
    <location>
        <position position="241"/>
    </location>
</feature>
<comment type="pathway">
    <text evidence="9">Metabolic intermediate biosynthesis; acetyl-CoA biosynthesis; acetyl-CoA from acetate: step 1/2.</text>
</comment>
<dbReference type="PANTHER" id="PTHR21060:SF21">
    <property type="entry name" value="ACETATE KINASE"/>
    <property type="match status" value="1"/>
</dbReference>
<dbReference type="NCBIfam" id="TIGR00016">
    <property type="entry name" value="ackA"/>
    <property type="match status" value="1"/>
</dbReference>
<keyword evidence="6 9" id="KW-0418">Kinase</keyword>
<organism evidence="11 12">
    <name type="scientific">Dyadobacter frigoris</name>
    <dbReference type="NCBI Taxonomy" id="2576211"/>
    <lineage>
        <taxon>Bacteria</taxon>
        <taxon>Pseudomonadati</taxon>
        <taxon>Bacteroidota</taxon>
        <taxon>Cytophagia</taxon>
        <taxon>Cytophagales</taxon>
        <taxon>Spirosomataceae</taxon>
        <taxon>Dyadobacter</taxon>
    </lineage>
</organism>
<dbReference type="Gene3D" id="3.30.420.40">
    <property type="match status" value="2"/>
</dbReference>
<feature type="binding site" evidence="9">
    <location>
        <begin position="208"/>
        <end position="212"/>
    </location>
    <ligand>
        <name>ATP</name>
        <dbReference type="ChEBI" id="CHEBI:30616"/>
    </ligand>
</feature>
<comment type="caution">
    <text evidence="9">Lacks conserved residue(s) required for the propagation of feature annotation.</text>
</comment>
<evidence type="ECO:0000256" key="3">
    <source>
        <dbReference type="ARBA" id="ARBA00022679"/>
    </source>
</evidence>
<keyword evidence="7 9" id="KW-0067">ATP-binding</keyword>
<keyword evidence="2 9" id="KW-0963">Cytoplasm</keyword>
<evidence type="ECO:0000313" key="11">
    <source>
        <dbReference type="EMBL" id="TKT91734.1"/>
    </source>
</evidence>
<dbReference type="GO" id="GO:0005829">
    <property type="term" value="C:cytosol"/>
    <property type="evidence" value="ECO:0007669"/>
    <property type="project" value="TreeGrafter"/>
</dbReference>
<dbReference type="Proteomes" id="UP000304900">
    <property type="component" value="Unassembled WGS sequence"/>
</dbReference>
<dbReference type="AlphaFoldDB" id="A0A4U6DBL9"/>
<dbReference type="InterPro" id="IPR043129">
    <property type="entry name" value="ATPase_NBD"/>
</dbReference>
<dbReference type="PIRSF" id="PIRSF000722">
    <property type="entry name" value="Acetate_prop_kin"/>
    <property type="match status" value="1"/>
</dbReference>
<protein>
    <recommendedName>
        <fullName evidence="9">Acetate kinase</fullName>
        <ecNumber evidence="9">2.7.2.1</ecNumber>
    </recommendedName>
    <alternativeName>
        <fullName evidence="9">Acetokinase</fullName>
    </alternativeName>
</protein>
<dbReference type="GO" id="GO:0006083">
    <property type="term" value="P:acetate metabolic process"/>
    <property type="evidence" value="ECO:0007669"/>
    <property type="project" value="TreeGrafter"/>
</dbReference>
<dbReference type="SUPFAM" id="SSF53067">
    <property type="entry name" value="Actin-like ATPase domain"/>
    <property type="match status" value="2"/>
</dbReference>
<evidence type="ECO:0000256" key="5">
    <source>
        <dbReference type="ARBA" id="ARBA00022741"/>
    </source>
</evidence>
<feature type="binding site" evidence="9">
    <location>
        <position position="12"/>
    </location>
    <ligand>
        <name>Mg(2+)</name>
        <dbReference type="ChEBI" id="CHEBI:18420"/>
    </ligand>
</feature>
<keyword evidence="12" id="KW-1185">Reference proteome</keyword>
<dbReference type="HAMAP" id="MF_00020">
    <property type="entry name" value="Acetate_kinase"/>
    <property type="match status" value="1"/>
</dbReference>
<dbReference type="InterPro" id="IPR004372">
    <property type="entry name" value="Ac/propionate_kinase"/>
</dbReference>
<accession>A0A4U6DBL9</accession>
<comment type="caution">
    <text evidence="11">The sequence shown here is derived from an EMBL/GenBank/DDBJ whole genome shotgun (WGS) entry which is preliminary data.</text>
</comment>
<comment type="catalytic activity">
    <reaction evidence="9">
        <text>acetate + ATP = acetyl phosphate + ADP</text>
        <dbReference type="Rhea" id="RHEA:11352"/>
        <dbReference type="ChEBI" id="CHEBI:22191"/>
        <dbReference type="ChEBI" id="CHEBI:30089"/>
        <dbReference type="ChEBI" id="CHEBI:30616"/>
        <dbReference type="ChEBI" id="CHEBI:456216"/>
        <dbReference type="EC" id="2.7.2.1"/>
    </reaction>
</comment>
<dbReference type="GO" id="GO:0008776">
    <property type="term" value="F:acetate kinase activity"/>
    <property type="evidence" value="ECO:0007669"/>
    <property type="project" value="UniProtKB-UniRule"/>
</dbReference>
<gene>
    <name evidence="9" type="primary">ackA</name>
    <name evidence="11" type="ORF">FDK13_15365</name>
</gene>
<keyword evidence="8 9" id="KW-0460">Magnesium</keyword>
<feature type="binding site" evidence="9">
    <location>
        <begin position="330"/>
        <end position="334"/>
    </location>
    <ligand>
        <name>ATP</name>
        <dbReference type="ChEBI" id="CHEBI:30616"/>
    </ligand>
</feature>
<comment type="cofactor">
    <cofactor evidence="9">
        <name>Mg(2+)</name>
        <dbReference type="ChEBI" id="CHEBI:18420"/>
    </cofactor>
    <cofactor evidence="9">
        <name>Mn(2+)</name>
        <dbReference type="ChEBI" id="CHEBI:29035"/>
    </cofactor>
    <text evidence="9">Mg(2+). Can also accept Mn(2+).</text>
</comment>
<keyword evidence="5 9" id="KW-0547">Nucleotide-binding</keyword>
<reference evidence="11 12" key="1">
    <citation type="submission" date="2019-05" db="EMBL/GenBank/DDBJ databases">
        <title>Dyadobacter AR-3-8 sp. nov., isolated from arctic soil.</title>
        <authorList>
            <person name="Chaudhary D.K."/>
        </authorList>
    </citation>
    <scope>NUCLEOTIDE SEQUENCE [LARGE SCALE GENOMIC DNA]</scope>
    <source>
        <strain evidence="11 12">AR-3-8</strain>
    </source>
</reference>
<feature type="binding site" evidence="9">
    <location>
        <position position="93"/>
    </location>
    <ligand>
        <name>substrate</name>
    </ligand>
</feature>
<dbReference type="RefSeq" id="WP_137340879.1">
    <property type="nucleotide sequence ID" value="NZ_BSQH01000003.1"/>
</dbReference>
<sequence length="399" mass="44273">MNDSKNHILTINGGSSSIRFAFYKTDPAFTLLLSGKLENIGNKTTKPVLTNTASDKPESVKLRENTYEHAASFLIEMLEKRQEFSNISAIGHRIVHGMQHTDPQEITPELLDYLKKISPYDPEHLPEEIKLIELFSKRYPGLKQVACFDTSFHANMPAVAKRLSVPRRFDEKGLQRYGFHGLSYAYLMQELERLAGKEAANGKIILAHLGNGASLAAVYQGKSVDTSMGFTPASGVMMGTRSGDLDPGVAWYMMQFEKLSPKQFNHLVNHESGLLGISETSPDMRELMKSESTDDHAAEAIELFCYQIKKSIGSFAAVLGGIDTLVFSGGIGENIPQIRSRICQDLGFLGIELDEKRNQKNDPIISKDTGKVTVRVIATNEELMIARLVSQVLNYGIKQ</sequence>
<feature type="site" description="Transition state stabilizer" evidence="9">
    <location>
        <position position="180"/>
    </location>
</feature>
<dbReference type="OrthoDB" id="9802453at2"/>
<dbReference type="InterPro" id="IPR023865">
    <property type="entry name" value="Aliphatic_acid_kinase_CS"/>
</dbReference>
<comment type="function">
    <text evidence="9">Catalyzes the formation of acetyl phosphate from acetate and ATP. Can also catalyze the reverse reaction.</text>
</comment>
<evidence type="ECO:0000256" key="9">
    <source>
        <dbReference type="HAMAP-Rule" id="MF_00020"/>
    </source>
</evidence>
<keyword evidence="4 9" id="KW-0479">Metal-binding</keyword>